<evidence type="ECO:0000313" key="2">
    <source>
        <dbReference type="EMBL" id="KAK4302152.1"/>
    </source>
</evidence>
<keyword evidence="3" id="KW-1185">Reference proteome</keyword>
<reference evidence="1" key="1">
    <citation type="submission" date="2023-11" db="EMBL/GenBank/DDBJ databases">
        <title>Genome assemblies of two species of porcelain crab, Petrolisthes cinctipes and Petrolisthes manimaculis (Anomura: Porcellanidae).</title>
        <authorList>
            <person name="Angst P."/>
        </authorList>
    </citation>
    <scope>NUCLEOTIDE SEQUENCE</scope>
    <source>
        <strain evidence="1">PB745_02</strain>
        <tissue evidence="1">Gill</tissue>
    </source>
</reference>
<dbReference type="PANTHER" id="PTHR47027:SF30">
    <property type="entry name" value="THAP-TYPE DOMAIN-CONTAINING PROTEIN"/>
    <property type="match status" value="1"/>
</dbReference>
<protein>
    <submittedName>
        <fullName evidence="1">Uncharacterized protein</fullName>
    </submittedName>
</protein>
<gene>
    <name evidence="1" type="ORF">Pmani_025749</name>
    <name evidence="2" type="ORF">Pmani_025760</name>
</gene>
<accession>A0AAE1P7I8</accession>
<evidence type="ECO:0000313" key="3">
    <source>
        <dbReference type="Proteomes" id="UP001292094"/>
    </source>
</evidence>
<evidence type="ECO:0000313" key="1">
    <source>
        <dbReference type="EMBL" id="KAK4302141.1"/>
    </source>
</evidence>
<sequence>MRGAVCWTDHRLVRVKLNLCIVPHHRRRPKLVRLTFSTARLLSNRYLQDFQTSLDEKIDDRGPLTGMPEDKWSQFKQVVTETDTAGTAPPGMTDTKDKEGIIARWEEHFGQLLNRPSTVDQAVLEQIPQKPTQEDLDIPPTEDELRCVDSFKYLRSTISADGSLDKEITSRIQKASQALGRLRVKVLQRKGITLSTKLKISLIYGCETWTLFRRHIKQLEQFHNRSLRMIMSIHWQDRVTNQEVLNRAESTSPCC</sequence>
<dbReference type="AlphaFoldDB" id="A0AAE1P7I8"/>
<comment type="caution">
    <text evidence="1">The sequence shown here is derived from an EMBL/GenBank/DDBJ whole genome shotgun (WGS) entry which is preliminary data.</text>
</comment>
<dbReference type="EMBL" id="JAWZYT010002775">
    <property type="protein sequence ID" value="KAK4302152.1"/>
    <property type="molecule type" value="Genomic_DNA"/>
</dbReference>
<dbReference type="PANTHER" id="PTHR47027">
    <property type="entry name" value="REVERSE TRANSCRIPTASE DOMAIN-CONTAINING PROTEIN"/>
    <property type="match status" value="1"/>
</dbReference>
<proteinExistence type="predicted"/>
<dbReference type="EMBL" id="JAWZYT010002775">
    <property type="protein sequence ID" value="KAK4302141.1"/>
    <property type="molecule type" value="Genomic_DNA"/>
</dbReference>
<name>A0AAE1P7I8_9EUCA</name>
<dbReference type="Proteomes" id="UP001292094">
    <property type="component" value="Unassembled WGS sequence"/>
</dbReference>
<organism evidence="1 3">
    <name type="scientific">Petrolisthes manimaculis</name>
    <dbReference type="NCBI Taxonomy" id="1843537"/>
    <lineage>
        <taxon>Eukaryota</taxon>
        <taxon>Metazoa</taxon>
        <taxon>Ecdysozoa</taxon>
        <taxon>Arthropoda</taxon>
        <taxon>Crustacea</taxon>
        <taxon>Multicrustacea</taxon>
        <taxon>Malacostraca</taxon>
        <taxon>Eumalacostraca</taxon>
        <taxon>Eucarida</taxon>
        <taxon>Decapoda</taxon>
        <taxon>Pleocyemata</taxon>
        <taxon>Anomura</taxon>
        <taxon>Galatheoidea</taxon>
        <taxon>Porcellanidae</taxon>
        <taxon>Petrolisthes</taxon>
    </lineage>
</organism>